<keyword evidence="2" id="KW-1185">Reference proteome</keyword>
<protein>
    <submittedName>
        <fullName evidence="1">Uncharacterized protein</fullName>
    </submittedName>
</protein>
<sequence length="96" mass="11651">MNLKITNTEVKLFILIKQKEMFPNNDFGEILKKYLYYYQNILADLEEDEYIYLLNHFSNNIQKKELLNSLNVSEDKYYSDLRKIIKKVWGISRGEY</sequence>
<organism evidence="1 2">
    <name type="scientific">Thomasclavelia cocleata</name>
    <dbReference type="NCBI Taxonomy" id="69824"/>
    <lineage>
        <taxon>Bacteria</taxon>
        <taxon>Bacillati</taxon>
        <taxon>Bacillota</taxon>
        <taxon>Erysipelotrichia</taxon>
        <taxon>Erysipelotrichales</taxon>
        <taxon>Coprobacillaceae</taxon>
        <taxon>Thomasclavelia</taxon>
    </lineage>
</organism>
<gene>
    <name evidence="1" type="ORF">SAMN04489758_10474</name>
</gene>
<dbReference type="OrthoDB" id="9953646at2"/>
<dbReference type="EMBL" id="FOIN01000004">
    <property type="protein sequence ID" value="SET25023.1"/>
    <property type="molecule type" value="Genomic_DNA"/>
</dbReference>
<reference evidence="2" key="1">
    <citation type="submission" date="2016-10" db="EMBL/GenBank/DDBJ databases">
        <authorList>
            <person name="Varghese N."/>
            <person name="Submissions S."/>
        </authorList>
    </citation>
    <scope>NUCLEOTIDE SEQUENCE [LARGE SCALE GENOMIC DNA]</scope>
    <source>
        <strain evidence="2">DSM 1551</strain>
    </source>
</reference>
<dbReference type="RefSeq" id="WP_092352469.1">
    <property type="nucleotide sequence ID" value="NZ_CAOVBR010000171.1"/>
</dbReference>
<name>A0A1I0CZG9_9FIRM</name>
<evidence type="ECO:0000313" key="1">
    <source>
        <dbReference type="EMBL" id="SET25023.1"/>
    </source>
</evidence>
<evidence type="ECO:0000313" key="2">
    <source>
        <dbReference type="Proteomes" id="UP000198558"/>
    </source>
</evidence>
<accession>A0A1I0CZG9</accession>
<proteinExistence type="predicted"/>
<dbReference type="AlphaFoldDB" id="A0A1I0CZG9"/>
<dbReference type="GeneID" id="78287694"/>
<dbReference type="Proteomes" id="UP000198558">
    <property type="component" value="Unassembled WGS sequence"/>
</dbReference>